<dbReference type="OrthoDB" id="6119432at2759"/>
<proteinExistence type="predicted"/>
<dbReference type="Proteomes" id="UP000008068">
    <property type="component" value="Unassembled WGS sequence"/>
</dbReference>
<organism evidence="2">
    <name type="scientific">Caenorhabditis brenneri</name>
    <name type="common">Nematode worm</name>
    <dbReference type="NCBI Taxonomy" id="135651"/>
    <lineage>
        <taxon>Eukaryota</taxon>
        <taxon>Metazoa</taxon>
        <taxon>Ecdysozoa</taxon>
        <taxon>Nematoda</taxon>
        <taxon>Chromadorea</taxon>
        <taxon>Rhabditida</taxon>
        <taxon>Rhabditina</taxon>
        <taxon>Rhabditomorpha</taxon>
        <taxon>Rhabditoidea</taxon>
        <taxon>Rhabditidae</taxon>
        <taxon>Peloderinae</taxon>
        <taxon>Caenorhabditis</taxon>
    </lineage>
</organism>
<name>G0NDW3_CAEBE</name>
<sequence length="134" mass="15332">MQSGSTMVLMVEIYSSGWPTNVKTEEEKREFCRRYKEKEHIHLDDWSRFVKNPGKRAVAKLMLNSLVVQSANQRLCSRIDELTRVHSMKCHEKALLVNRIIELKAVVAQLKSENTTMEELPLGKVCTEGGPTSK</sequence>
<dbReference type="HOGENOM" id="CLU_1898062_0_0_1"/>
<dbReference type="STRING" id="135651.G0NDW3"/>
<gene>
    <name evidence="1" type="ORF">CAEBREN_10222</name>
</gene>
<reference evidence="2" key="1">
    <citation type="submission" date="2011-07" db="EMBL/GenBank/DDBJ databases">
        <authorList>
            <consortium name="Caenorhabditis brenneri Sequencing and Analysis Consortium"/>
            <person name="Wilson R.K."/>
        </authorList>
    </citation>
    <scope>NUCLEOTIDE SEQUENCE [LARGE SCALE GENOMIC DNA]</scope>
    <source>
        <strain evidence="2">PB2801</strain>
    </source>
</reference>
<evidence type="ECO:0000313" key="2">
    <source>
        <dbReference type="Proteomes" id="UP000008068"/>
    </source>
</evidence>
<accession>G0NDW3</accession>
<dbReference type="EMBL" id="GL379870">
    <property type="protein sequence ID" value="EGT58563.1"/>
    <property type="molecule type" value="Genomic_DNA"/>
</dbReference>
<protein>
    <submittedName>
        <fullName evidence="1">Uncharacterized protein</fullName>
    </submittedName>
</protein>
<dbReference type="InParanoid" id="G0NDW3"/>
<keyword evidence="2" id="KW-1185">Reference proteome</keyword>
<dbReference type="AlphaFoldDB" id="G0NDW3"/>
<evidence type="ECO:0000313" key="1">
    <source>
        <dbReference type="EMBL" id="EGT58563.1"/>
    </source>
</evidence>